<dbReference type="PANTHER" id="PTHR13696">
    <property type="entry name" value="P-LOOP CONTAINING NUCLEOSIDE TRIPHOSPHATE HYDROLASE"/>
    <property type="match status" value="1"/>
</dbReference>
<sequence length="212" mass="23782">MITVVANLKGGSGKSTVVFNLALWLQMKGQPVVAYDLDPQQTLMDVAEVRREEGYAPALQVYPPRASLLEDLNYHPKNVHVLVDVGASNIEAMKQAIKTSDQIIIPVPPSQPDVWATQRFMDIVEDATKGHYPKMCAFVNRADTHCAVRESDDTEEAIKQIPNISLIPKRLFQRTIFRRSLSEGMAVFEMSKRSKATDEFNTFANFVFPELA</sequence>
<dbReference type="InterPro" id="IPR027417">
    <property type="entry name" value="P-loop_NTPase"/>
</dbReference>
<dbReference type="PIRSF" id="PIRSF009320">
    <property type="entry name" value="Nuc_binding_HP_1000"/>
    <property type="match status" value="1"/>
</dbReference>
<proteinExistence type="predicted"/>
<dbReference type="InterPro" id="IPR050678">
    <property type="entry name" value="DNA_Partitioning_ATPase"/>
</dbReference>
<name>A0A3B1A760_9ZZZZ</name>
<feature type="domain" description="CobQ/CobB/MinD/ParA nucleotide binding" evidence="1">
    <location>
        <begin position="4"/>
        <end position="169"/>
    </location>
</feature>
<dbReference type="Pfam" id="PF01656">
    <property type="entry name" value="CbiA"/>
    <property type="match status" value="1"/>
</dbReference>
<organism evidence="2">
    <name type="scientific">hydrothermal vent metagenome</name>
    <dbReference type="NCBI Taxonomy" id="652676"/>
    <lineage>
        <taxon>unclassified sequences</taxon>
        <taxon>metagenomes</taxon>
        <taxon>ecological metagenomes</taxon>
    </lineage>
</organism>
<dbReference type="AlphaFoldDB" id="A0A3B1A760"/>
<dbReference type="SUPFAM" id="SSF52540">
    <property type="entry name" value="P-loop containing nucleoside triphosphate hydrolases"/>
    <property type="match status" value="1"/>
</dbReference>
<reference evidence="2" key="1">
    <citation type="submission" date="2018-06" db="EMBL/GenBank/DDBJ databases">
        <authorList>
            <person name="Zhirakovskaya E."/>
        </authorList>
    </citation>
    <scope>NUCLEOTIDE SEQUENCE</scope>
</reference>
<protein>
    <submittedName>
        <fullName evidence="2">Chromosome (Plasmid) partitioning protein ParA</fullName>
    </submittedName>
</protein>
<dbReference type="PANTHER" id="PTHR13696:SF96">
    <property type="entry name" value="COBQ_COBB_MIND_PARA NUCLEOTIDE BINDING DOMAIN-CONTAINING PROTEIN"/>
    <property type="match status" value="1"/>
</dbReference>
<accession>A0A3B1A760</accession>
<evidence type="ECO:0000259" key="1">
    <source>
        <dbReference type="Pfam" id="PF01656"/>
    </source>
</evidence>
<dbReference type="Gene3D" id="3.40.50.300">
    <property type="entry name" value="P-loop containing nucleotide triphosphate hydrolases"/>
    <property type="match status" value="1"/>
</dbReference>
<dbReference type="CDD" id="cd02042">
    <property type="entry name" value="ParAB_family"/>
    <property type="match status" value="1"/>
</dbReference>
<gene>
    <name evidence="2" type="ORF">MNBD_GAMMA23-1138</name>
</gene>
<evidence type="ECO:0000313" key="2">
    <source>
        <dbReference type="EMBL" id="VAW95602.1"/>
    </source>
</evidence>
<dbReference type="EMBL" id="UOFT01000048">
    <property type="protein sequence ID" value="VAW95602.1"/>
    <property type="molecule type" value="Genomic_DNA"/>
</dbReference>
<dbReference type="InterPro" id="IPR002586">
    <property type="entry name" value="CobQ/CobB/MinD/ParA_Nub-bd_dom"/>
</dbReference>